<evidence type="ECO:0000256" key="2">
    <source>
        <dbReference type="ARBA" id="ARBA00012438"/>
    </source>
</evidence>
<evidence type="ECO:0000256" key="6">
    <source>
        <dbReference type="ARBA" id="ARBA00023012"/>
    </source>
</evidence>
<name>A0A4P9A312_9BACT</name>
<sequence>MQGGNLIYAIIILLVISWLMFLAAVVIAYRGRHQSRQELRRSRSRERLERDRVLTLVNNLTDAIISMDAHGIISLYNAAALSLLDTNASIQGVHIDELLNFETNDKQPVPVFKELRKSPAIRTRDDIIMPLEGGDRVRLSATFAPVQGGSDTLTSDGYVLILRDITRVKSLEEERDEFISVISHELRTPITIAEASLSNVQLMMHRGMTDKLDDSLAEAHKQIMFLARIVNDLSTLSRAERGIADESELINVTELAEKLRHEYEPQATEKKLAFNLDVRAGVGNVNVSRLYLEELLQNFITNAIKYTQKGSITLIMKRSGGKVYFGVKDTGIGIGRSDQKKIFDRFFRAEDYRTRETSGTGLGLYVAAKLARKLGCTIKLESRLNHGSTFSFSLPPAKPAKKQ</sequence>
<keyword evidence="5" id="KW-0418">Kinase</keyword>
<evidence type="ECO:0000256" key="3">
    <source>
        <dbReference type="ARBA" id="ARBA00022553"/>
    </source>
</evidence>
<dbReference type="InterPro" id="IPR003661">
    <property type="entry name" value="HisK_dim/P_dom"/>
</dbReference>
<keyword evidence="6" id="KW-0902">Two-component regulatory system</keyword>
<comment type="catalytic activity">
    <reaction evidence="1">
        <text>ATP + protein L-histidine = ADP + protein N-phospho-L-histidine.</text>
        <dbReference type="EC" id="2.7.13.3"/>
    </reaction>
</comment>
<dbReference type="Gene3D" id="1.10.287.130">
    <property type="match status" value="1"/>
</dbReference>
<dbReference type="AlphaFoldDB" id="A0A4P9A312"/>
<evidence type="ECO:0000256" key="5">
    <source>
        <dbReference type="ARBA" id="ARBA00022777"/>
    </source>
</evidence>
<dbReference type="Gene3D" id="3.30.565.10">
    <property type="entry name" value="Histidine kinase-like ATPase, C-terminal domain"/>
    <property type="match status" value="1"/>
</dbReference>
<feature type="transmembrane region" description="Helical" evidence="8">
    <location>
        <begin position="6"/>
        <end position="29"/>
    </location>
</feature>
<dbReference type="EC" id="2.7.13.3" evidence="2"/>
<dbReference type="SUPFAM" id="SSF47384">
    <property type="entry name" value="Homodimeric domain of signal transducing histidine kinase"/>
    <property type="match status" value="1"/>
</dbReference>
<dbReference type="FunFam" id="3.30.565.10:FF:000006">
    <property type="entry name" value="Sensor histidine kinase WalK"/>
    <property type="match status" value="1"/>
</dbReference>
<evidence type="ECO:0000256" key="8">
    <source>
        <dbReference type="SAM" id="Phobius"/>
    </source>
</evidence>
<dbReference type="SMART" id="SM00387">
    <property type="entry name" value="HATPase_c"/>
    <property type="match status" value="1"/>
</dbReference>
<accession>A0A4P9A312</accession>
<dbReference type="SUPFAM" id="SSF55874">
    <property type="entry name" value="ATPase domain of HSP90 chaperone/DNA topoisomerase II/histidine kinase"/>
    <property type="match status" value="1"/>
</dbReference>
<dbReference type="PRINTS" id="PR00344">
    <property type="entry name" value="BCTRLSENSOR"/>
</dbReference>
<dbReference type="PANTHER" id="PTHR45453">
    <property type="entry name" value="PHOSPHATE REGULON SENSOR PROTEIN PHOR"/>
    <property type="match status" value="1"/>
</dbReference>
<keyword evidence="8" id="KW-0812">Transmembrane</keyword>
<dbReference type="Gene3D" id="3.30.450.20">
    <property type="entry name" value="PAS domain"/>
    <property type="match status" value="1"/>
</dbReference>
<dbReference type="InterPro" id="IPR003594">
    <property type="entry name" value="HATPase_dom"/>
</dbReference>
<evidence type="ECO:0000259" key="9">
    <source>
        <dbReference type="PROSITE" id="PS50109"/>
    </source>
</evidence>
<dbReference type="InterPro" id="IPR036890">
    <property type="entry name" value="HATPase_C_sf"/>
</dbReference>
<dbReference type="SUPFAM" id="SSF55785">
    <property type="entry name" value="PYP-like sensor domain (PAS domain)"/>
    <property type="match status" value="1"/>
</dbReference>
<protein>
    <recommendedName>
        <fullName evidence="2">histidine kinase</fullName>
        <ecNumber evidence="2">2.7.13.3</ecNumber>
    </recommendedName>
</protein>
<feature type="domain" description="Histidine kinase" evidence="9">
    <location>
        <begin position="181"/>
        <end position="398"/>
    </location>
</feature>
<keyword evidence="8" id="KW-1133">Transmembrane helix</keyword>
<keyword evidence="3" id="KW-0597">Phosphoprotein</keyword>
<keyword evidence="4" id="KW-0808">Transferase</keyword>
<proteinExistence type="predicted"/>
<dbReference type="InterPro" id="IPR004358">
    <property type="entry name" value="Sig_transdc_His_kin-like_C"/>
</dbReference>
<dbReference type="InterPro" id="IPR036097">
    <property type="entry name" value="HisK_dim/P_sf"/>
</dbReference>
<dbReference type="PANTHER" id="PTHR45453:SF1">
    <property type="entry name" value="PHOSPHATE REGULON SENSOR PROTEIN PHOR"/>
    <property type="match status" value="1"/>
</dbReference>
<evidence type="ECO:0000313" key="11">
    <source>
        <dbReference type="Proteomes" id="UP000310639"/>
    </source>
</evidence>
<dbReference type="OrthoDB" id="9813151at2"/>
<dbReference type="RefSeq" id="WP_138078906.1">
    <property type="nucleotide sequence ID" value="NZ_CP040004.1"/>
</dbReference>
<dbReference type="GO" id="GO:0016036">
    <property type="term" value="P:cellular response to phosphate starvation"/>
    <property type="evidence" value="ECO:0007669"/>
    <property type="project" value="TreeGrafter"/>
</dbReference>
<dbReference type="InterPro" id="IPR000014">
    <property type="entry name" value="PAS"/>
</dbReference>
<keyword evidence="7 8" id="KW-0472">Membrane</keyword>
<dbReference type="Pfam" id="PF13426">
    <property type="entry name" value="PAS_9"/>
    <property type="match status" value="1"/>
</dbReference>
<dbReference type="InterPro" id="IPR050351">
    <property type="entry name" value="BphY/WalK/GraS-like"/>
</dbReference>
<dbReference type="CDD" id="cd00082">
    <property type="entry name" value="HisKA"/>
    <property type="match status" value="1"/>
</dbReference>
<reference evidence="10 11" key="1">
    <citation type="submission" date="2019-04" db="EMBL/GenBank/DDBJ databases">
        <title>Saccharibacteria TM7 genomes.</title>
        <authorList>
            <person name="Bor B."/>
            <person name="He X."/>
            <person name="Chen T."/>
            <person name="Dewhirst F.E."/>
        </authorList>
    </citation>
    <scope>NUCLEOTIDE SEQUENCE [LARGE SCALE GENOMIC DNA]</scope>
    <source>
        <strain evidence="10 11">BB001</strain>
    </source>
</reference>
<keyword evidence="11" id="KW-1185">Reference proteome</keyword>
<dbReference type="GO" id="GO:0004721">
    <property type="term" value="F:phosphoprotein phosphatase activity"/>
    <property type="evidence" value="ECO:0007669"/>
    <property type="project" value="TreeGrafter"/>
</dbReference>
<evidence type="ECO:0000256" key="7">
    <source>
        <dbReference type="ARBA" id="ARBA00023136"/>
    </source>
</evidence>
<evidence type="ECO:0000256" key="4">
    <source>
        <dbReference type="ARBA" id="ARBA00022679"/>
    </source>
</evidence>
<dbReference type="PROSITE" id="PS50109">
    <property type="entry name" value="HIS_KIN"/>
    <property type="match status" value="1"/>
</dbReference>
<dbReference type="InterPro" id="IPR035965">
    <property type="entry name" value="PAS-like_dom_sf"/>
</dbReference>
<dbReference type="GO" id="GO:0000155">
    <property type="term" value="F:phosphorelay sensor kinase activity"/>
    <property type="evidence" value="ECO:0007669"/>
    <property type="project" value="InterPro"/>
</dbReference>
<dbReference type="Pfam" id="PF00512">
    <property type="entry name" value="HisKA"/>
    <property type="match status" value="1"/>
</dbReference>
<dbReference type="KEGG" id="nft:FBF37_01745"/>
<evidence type="ECO:0000313" key="10">
    <source>
        <dbReference type="EMBL" id="QCT42190.1"/>
    </source>
</evidence>
<dbReference type="Proteomes" id="UP000310639">
    <property type="component" value="Chromosome"/>
</dbReference>
<dbReference type="GO" id="GO:0005886">
    <property type="term" value="C:plasma membrane"/>
    <property type="evidence" value="ECO:0007669"/>
    <property type="project" value="TreeGrafter"/>
</dbReference>
<dbReference type="Pfam" id="PF02518">
    <property type="entry name" value="HATPase_c"/>
    <property type="match status" value="1"/>
</dbReference>
<dbReference type="SMART" id="SM00388">
    <property type="entry name" value="HisKA"/>
    <property type="match status" value="1"/>
</dbReference>
<dbReference type="InterPro" id="IPR005467">
    <property type="entry name" value="His_kinase_dom"/>
</dbReference>
<dbReference type="EMBL" id="CP040004">
    <property type="protein sequence ID" value="QCT42190.1"/>
    <property type="molecule type" value="Genomic_DNA"/>
</dbReference>
<organism evidence="10 11">
    <name type="scientific">Candidatus Nanosynbacter featherlites</name>
    <dbReference type="NCBI Taxonomy" id="2572088"/>
    <lineage>
        <taxon>Bacteria</taxon>
        <taxon>Candidatus Saccharimonadota</taxon>
        <taxon>Candidatus Saccharimonadia</taxon>
        <taxon>Candidatus Nanosynbacterales</taxon>
        <taxon>Candidatus Nanosynbacteraceae</taxon>
        <taxon>Candidatus Nanosynbacter</taxon>
    </lineage>
</organism>
<gene>
    <name evidence="10" type="ORF">FBF37_01745</name>
</gene>
<evidence type="ECO:0000256" key="1">
    <source>
        <dbReference type="ARBA" id="ARBA00000085"/>
    </source>
</evidence>